<dbReference type="Gene3D" id="1.10.260.40">
    <property type="entry name" value="lambda repressor-like DNA-binding domains"/>
    <property type="match status" value="1"/>
</dbReference>
<dbReference type="Proteomes" id="UP000546642">
    <property type="component" value="Unassembled WGS sequence"/>
</dbReference>
<dbReference type="SMART" id="SM00530">
    <property type="entry name" value="HTH_XRE"/>
    <property type="match status" value="1"/>
</dbReference>
<dbReference type="InterPro" id="IPR001387">
    <property type="entry name" value="Cro/C1-type_HTH"/>
</dbReference>
<reference evidence="2 3" key="1">
    <citation type="submission" date="2020-08" db="EMBL/GenBank/DDBJ databases">
        <title>Sequencing the genomes of 1000 actinobacteria strains.</title>
        <authorList>
            <person name="Klenk H.-P."/>
        </authorList>
    </citation>
    <scope>NUCLEOTIDE SEQUENCE [LARGE SCALE GENOMIC DNA]</scope>
    <source>
        <strain evidence="2 3">DSM 46659</strain>
    </source>
</reference>
<dbReference type="CDD" id="cd00093">
    <property type="entry name" value="HTH_XRE"/>
    <property type="match status" value="1"/>
</dbReference>
<keyword evidence="3" id="KW-1185">Reference proteome</keyword>
<evidence type="ECO:0000313" key="3">
    <source>
        <dbReference type="Proteomes" id="UP000546642"/>
    </source>
</evidence>
<comment type="caution">
    <text evidence="2">The sequence shown here is derived from an EMBL/GenBank/DDBJ whole genome shotgun (WGS) entry which is preliminary data.</text>
</comment>
<dbReference type="PROSITE" id="PS50943">
    <property type="entry name" value="HTH_CROC1"/>
    <property type="match status" value="1"/>
</dbReference>
<dbReference type="SUPFAM" id="SSF47413">
    <property type="entry name" value="lambda repressor-like DNA-binding domains"/>
    <property type="match status" value="1"/>
</dbReference>
<organism evidence="2 3">
    <name type="scientific">Nocardiopsis mwathae</name>
    <dbReference type="NCBI Taxonomy" id="1472723"/>
    <lineage>
        <taxon>Bacteria</taxon>
        <taxon>Bacillati</taxon>
        <taxon>Actinomycetota</taxon>
        <taxon>Actinomycetes</taxon>
        <taxon>Streptosporangiales</taxon>
        <taxon>Nocardiopsidaceae</taxon>
        <taxon>Nocardiopsis</taxon>
    </lineage>
</organism>
<dbReference type="GO" id="GO:0003677">
    <property type="term" value="F:DNA binding"/>
    <property type="evidence" value="ECO:0007669"/>
    <property type="project" value="InterPro"/>
</dbReference>
<dbReference type="RefSeq" id="WP_184075586.1">
    <property type="nucleotide sequence ID" value="NZ_JACHDS010000001.1"/>
</dbReference>
<dbReference type="AlphaFoldDB" id="A0A7W9YHM9"/>
<accession>A0A7W9YHM9</accession>
<dbReference type="InterPro" id="IPR010982">
    <property type="entry name" value="Lambda_DNA-bd_dom_sf"/>
</dbReference>
<evidence type="ECO:0000259" key="1">
    <source>
        <dbReference type="PROSITE" id="PS50943"/>
    </source>
</evidence>
<dbReference type="EMBL" id="JACHDS010000001">
    <property type="protein sequence ID" value="MBB6172259.1"/>
    <property type="molecule type" value="Genomic_DNA"/>
</dbReference>
<name>A0A7W9YHM9_9ACTN</name>
<dbReference type="Pfam" id="PF13560">
    <property type="entry name" value="HTH_31"/>
    <property type="match status" value="1"/>
</dbReference>
<evidence type="ECO:0000313" key="2">
    <source>
        <dbReference type="EMBL" id="MBB6172259.1"/>
    </source>
</evidence>
<proteinExistence type="predicted"/>
<feature type="domain" description="HTH cro/C1-type" evidence="1">
    <location>
        <begin position="21"/>
        <end position="75"/>
    </location>
</feature>
<sequence length="85" mass="9310">MPHPTVNRGPLDLAAFDPDALHHVRRKRGIPMRSLAERVGYSASHLYKVEEGERPISRQIYAAVIAALDLQPGALLTKEGANRAA</sequence>
<protein>
    <submittedName>
        <fullName evidence="2">Transcriptional regulator with XRE-family HTH domain</fullName>
    </submittedName>
</protein>
<gene>
    <name evidence="2" type="ORF">HNR23_002319</name>
</gene>